<feature type="non-terminal residue" evidence="2">
    <location>
        <position position="1"/>
    </location>
</feature>
<dbReference type="AlphaFoldDB" id="A0AAD7ZVI3"/>
<feature type="non-terminal residue" evidence="2">
    <location>
        <position position="143"/>
    </location>
</feature>
<evidence type="ECO:0000313" key="3">
    <source>
        <dbReference type="Proteomes" id="UP001233999"/>
    </source>
</evidence>
<reference evidence="2" key="2">
    <citation type="submission" date="2023-05" db="EMBL/GenBank/DDBJ databases">
        <authorList>
            <person name="Fouks B."/>
        </authorList>
    </citation>
    <scope>NUCLEOTIDE SEQUENCE</scope>
    <source>
        <strain evidence="2">Stay&amp;Tobe</strain>
        <tissue evidence="2">Testes</tissue>
    </source>
</reference>
<name>A0AAD7ZVI3_DIPPU</name>
<feature type="region of interest" description="Disordered" evidence="1">
    <location>
        <begin position="119"/>
        <end position="143"/>
    </location>
</feature>
<proteinExistence type="predicted"/>
<keyword evidence="3" id="KW-1185">Reference proteome</keyword>
<protein>
    <submittedName>
        <fullName evidence="2">Uncharacterized protein</fullName>
    </submittedName>
</protein>
<feature type="compositionally biased region" description="Basic and acidic residues" evidence="1">
    <location>
        <begin position="134"/>
        <end position="143"/>
    </location>
</feature>
<evidence type="ECO:0000256" key="1">
    <source>
        <dbReference type="SAM" id="MobiDB-lite"/>
    </source>
</evidence>
<reference evidence="2" key="1">
    <citation type="journal article" date="2023" name="IScience">
        <title>Live-bearing cockroach genome reveals convergent evolutionary mechanisms linked to viviparity in insects and beyond.</title>
        <authorList>
            <person name="Fouks B."/>
            <person name="Harrison M.C."/>
            <person name="Mikhailova A.A."/>
            <person name="Marchal E."/>
            <person name="English S."/>
            <person name="Carruthers M."/>
            <person name="Jennings E.C."/>
            <person name="Chiamaka E.L."/>
            <person name="Frigard R.A."/>
            <person name="Pippel M."/>
            <person name="Attardo G.M."/>
            <person name="Benoit J.B."/>
            <person name="Bornberg-Bauer E."/>
            <person name="Tobe S.S."/>
        </authorList>
    </citation>
    <scope>NUCLEOTIDE SEQUENCE</scope>
    <source>
        <strain evidence="2">Stay&amp;Tobe</strain>
    </source>
</reference>
<dbReference type="Proteomes" id="UP001233999">
    <property type="component" value="Unassembled WGS sequence"/>
</dbReference>
<sequence length="143" mass="15570">PELAGVTGVLEDSVRSVTGVWRATGPRVNDVVSIMHWTSAAGVYCGSSFDYPSTRTAVNMGSGPLVLADVVFDTFIIRCPRLSKSSCMDDGSLDEWNLTLLQQPIFGESTAARTILRAGPSSPSPQSFLHQLMKRQEARRRPE</sequence>
<evidence type="ECO:0000313" key="2">
    <source>
        <dbReference type="EMBL" id="KAJ9587559.1"/>
    </source>
</evidence>
<comment type="caution">
    <text evidence="2">The sequence shown here is derived from an EMBL/GenBank/DDBJ whole genome shotgun (WGS) entry which is preliminary data.</text>
</comment>
<dbReference type="EMBL" id="JASPKZ010006088">
    <property type="protein sequence ID" value="KAJ9587559.1"/>
    <property type="molecule type" value="Genomic_DNA"/>
</dbReference>
<accession>A0AAD7ZVI3</accession>
<gene>
    <name evidence="2" type="ORF">L9F63_019015</name>
</gene>
<organism evidence="2 3">
    <name type="scientific">Diploptera punctata</name>
    <name type="common">Pacific beetle cockroach</name>
    <dbReference type="NCBI Taxonomy" id="6984"/>
    <lineage>
        <taxon>Eukaryota</taxon>
        <taxon>Metazoa</taxon>
        <taxon>Ecdysozoa</taxon>
        <taxon>Arthropoda</taxon>
        <taxon>Hexapoda</taxon>
        <taxon>Insecta</taxon>
        <taxon>Pterygota</taxon>
        <taxon>Neoptera</taxon>
        <taxon>Polyneoptera</taxon>
        <taxon>Dictyoptera</taxon>
        <taxon>Blattodea</taxon>
        <taxon>Blaberoidea</taxon>
        <taxon>Blaberidae</taxon>
        <taxon>Diplopterinae</taxon>
        <taxon>Diploptera</taxon>
    </lineage>
</organism>